<dbReference type="AlphaFoldDB" id="A0A8X6NCT1"/>
<name>A0A8X6NCT1_NEPPI</name>
<dbReference type="EMBL" id="BMAW01056612">
    <property type="protein sequence ID" value="GFT06625.1"/>
    <property type="molecule type" value="Genomic_DNA"/>
</dbReference>
<evidence type="ECO:0000313" key="1">
    <source>
        <dbReference type="EMBL" id="GFT06625.1"/>
    </source>
</evidence>
<proteinExistence type="predicted"/>
<accession>A0A8X6NCT1</accession>
<comment type="caution">
    <text evidence="1">The sequence shown here is derived from an EMBL/GenBank/DDBJ whole genome shotgun (WGS) entry which is preliminary data.</text>
</comment>
<dbReference type="Proteomes" id="UP000887013">
    <property type="component" value="Unassembled WGS sequence"/>
</dbReference>
<gene>
    <name evidence="1" type="ORF">NPIL_646851</name>
</gene>
<sequence length="133" mass="15193">MIHRKRSEIGFGTICWDSDYFNLKGHGFPTVEQELYYDEKGNLCVCVRHCNQAEEIIFSKIRLPLLLSIHLLLSDARGCACFQGMLFKTSSHALQDKLSITSLHEPHVFTPVGKLLAKRRCDRPFKNVLLVST</sequence>
<reference evidence="1" key="1">
    <citation type="submission" date="2020-08" db="EMBL/GenBank/DDBJ databases">
        <title>Multicomponent nature underlies the extraordinary mechanical properties of spider dragline silk.</title>
        <authorList>
            <person name="Kono N."/>
            <person name="Nakamura H."/>
            <person name="Mori M."/>
            <person name="Yoshida Y."/>
            <person name="Ohtoshi R."/>
            <person name="Malay A.D."/>
            <person name="Moran D.A.P."/>
            <person name="Tomita M."/>
            <person name="Numata K."/>
            <person name="Arakawa K."/>
        </authorList>
    </citation>
    <scope>NUCLEOTIDE SEQUENCE</scope>
</reference>
<protein>
    <submittedName>
        <fullName evidence="1">Uncharacterized protein</fullName>
    </submittedName>
</protein>
<keyword evidence="2" id="KW-1185">Reference proteome</keyword>
<organism evidence="1 2">
    <name type="scientific">Nephila pilipes</name>
    <name type="common">Giant wood spider</name>
    <name type="synonym">Nephila maculata</name>
    <dbReference type="NCBI Taxonomy" id="299642"/>
    <lineage>
        <taxon>Eukaryota</taxon>
        <taxon>Metazoa</taxon>
        <taxon>Ecdysozoa</taxon>
        <taxon>Arthropoda</taxon>
        <taxon>Chelicerata</taxon>
        <taxon>Arachnida</taxon>
        <taxon>Araneae</taxon>
        <taxon>Araneomorphae</taxon>
        <taxon>Entelegynae</taxon>
        <taxon>Araneoidea</taxon>
        <taxon>Nephilidae</taxon>
        <taxon>Nephila</taxon>
    </lineage>
</organism>
<evidence type="ECO:0000313" key="2">
    <source>
        <dbReference type="Proteomes" id="UP000887013"/>
    </source>
</evidence>